<evidence type="ECO:0000256" key="11">
    <source>
        <dbReference type="PROSITE-ProRule" id="PRU00524"/>
    </source>
</evidence>
<dbReference type="Pfam" id="PF00677">
    <property type="entry name" value="Lum_binding"/>
    <property type="match status" value="2"/>
</dbReference>
<evidence type="ECO:0000256" key="9">
    <source>
        <dbReference type="ARBA" id="ARBA00022737"/>
    </source>
</evidence>
<reference evidence="13" key="2">
    <citation type="submission" date="2020-09" db="EMBL/GenBank/DDBJ databases">
        <authorList>
            <person name="Sun Q."/>
            <person name="Kim S."/>
        </authorList>
    </citation>
    <scope>NUCLEOTIDE SEQUENCE</scope>
    <source>
        <strain evidence="13">KCTC 42731</strain>
    </source>
</reference>
<dbReference type="InterPro" id="IPR001783">
    <property type="entry name" value="Lumazine-bd"/>
</dbReference>
<evidence type="ECO:0000256" key="7">
    <source>
        <dbReference type="ARBA" id="ARBA00022619"/>
    </source>
</evidence>
<evidence type="ECO:0000313" key="14">
    <source>
        <dbReference type="Proteomes" id="UP000623842"/>
    </source>
</evidence>
<evidence type="ECO:0000256" key="2">
    <source>
        <dbReference type="ARBA" id="ARBA00002803"/>
    </source>
</evidence>
<dbReference type="FunFam" id="2.40.30.20:FF:000004">
    <property type="entry name" value="Riboflavin synthase, alpha subunit"/>
    <property type="match status" value="1"/>
</dbReference>
<dbReference type="EMBL" id="BNCK01000002">
    <property type="protein sequence ID" value="GHF83125.1"/>
    <property type="molecule type" value="Genomic_DNA"/>
</dbReference>
<name>A0A919EHB0_9GAMM</name>
<feature type="domain" description="Lumazine-binding" evidence="12">
    <location>
        <begin position="1"/>
        <end position="97"/>
    </location>
</feature>
<feature type="repeat" description="Lumazine-binding" evidence="11">
    <location>
        <begin position="1"/>
        <end position="97"/>
    </location>
</feature>
<dbReference type="PANTHER" id="PTHR21098">
    <property type="entry name" value="RIBOFLAVIN SYNTHASE ALPHA CHAIN"/>
    <property type="match status" value="1"/>
</dbReference>
<dbReference type="SUPFAM" id="SSF63380">
    <property type="entry name" value="Riboflavin synthase domain-like"/>
    <property type="match status" value="2"/>
</dbReference>
<feature type="repeat" description="Lumazine-binding" evidence="11">
    <location>
        <begin position="98"/>
        <end position="194"/>
    </location>
</feature>
<proteinExistence type="predicted"/>
<organism evidence="13 14">
    <name type="scientific">Thalassotalea marina</name>
    <dbReference type="NCBI Taxonomy" id="1673741"/>
    <lineage>
        <taxon>Bacteria</taxon>
        <taxon>Pseudomonadati</taxon>
        <taxon>Pseudomonadota</taxon>
        <taxon>Gammaproteobacteria</taxon>
        <taxon>Alteromonadales</taxon>
        <taxon>Colwelliaceae</taxon>
        <taxon>Thalassotalea</taxon>
    </lineage>
</organism>
<dbReference type="NCBIfam" id="NF006767">
    <property type="entry name" value="PRK09289.1"/>
    <property type="match status" value="1"/>
</dbReference>
<sequence length="220" mass="24067">MFTGIIEAVGKIKQLQINAQGARITLDTNGLDMRDVKLGDSIATNGICLTVVAFDQSSFTADVSTETLSRTGFAHYQANQAVNLEKAMLPTTRFGGHIVSGHVDAVSEIVEIKQSGNSTDYWLSMNDDIAPYIAEKGSITIDGISLTVNSLTEDRFRLTIVPHTAEKTIMPSYQVGTKVNVEVDVMARYIERLLLKKHQPEASPSGVTEDLLRQSGFIKY</sequence>
<dbReference type="InterPro" id="IPR017938">
    <property type="entry name" value="Riboflavin_synthase-like_b-brl"/>
</dbReference>
<gene>
    <name evidence="13" type="ORF">GCM10017161_07970</name>
</gene>
<reference evidence="13" key="1">
    <citation type="journal article" date="2014" name="Int. J. Syst. Evol. Microbiol.">
        <title>Complete genome sequence of Corynebacterium casei LMG S-19264T (=DSM 44701T), isolated from a smear-ripened cheese.</title>
        <authorList>
            <consortium name="US DOE Joint Genome Institute (JGI-PGF)"/>
            <person name="Walter F."/>
            <person name="Albersmeier A."/>
            <person name="Kalinowski J."/>
            <person name="Ruckert C."/>
        </authorList>
    </citation>
    <scope>NUCLEOTIDE SEQUENCE</scope>
    <source>
        <strain evidence="13">KCTC 42731</strain>
    </source>
</reference>
<dbReference type="Proteomes" id="UP000623842">
    <property type="component" value="Unassembled WGS sequence"/>
</dbReference>
<comment type="catalytic activity">
    <reaction evidence="1">
        <text>2 6,7-dimethyl-8-(1-D-ribityl)lumazine + H(+) = 5-amino-6-(D-ribitylamino)uracil + riboflavin</text>
        <dbReference type="Rhea" id="RHEA:20772"/>
        <dbReference type="ChEBI" id="CHEBI:15378"/>
        <dbReference type="ChEBI" id="CHEBI:15934"/>
        <dbReference type="ChEBI" id="CHEBI:57986"/>
        <dbReference type="ChEBI" id="CHEBI:58201"/>
        <dbReference type="EC" id="2.5.1.9"/>
    </reaction>
</comment>
<dbReference type="EC" id="2.5.1.9" evidence="5 10"/>
<dbReference type="FunFam" id="2.40.30.20:FF:000003">
    <property type="entry name" value="Riboflavin synthase, alpha subunit"/>
    <property type="match status" value="1"/>
</dbReference>
<dbReference type="PANTHER" id="PTHR21098:SF12">
    <property type="entry name" value="RIBOFLAVIN SYNTHASE"/>
    <property type="match status" value="1"/>
</dbReference>
<evidence type="ECO:0000256" key="10">
    <source>
        <dbReference type="NCBIfam" id="TIGR00187"/>
    </source>
</evidence>
<protein>
    <recommendedName>
        <fullName evidence="6 10">Riboflavin synthase</fullName>
        <ecNumber evidence="5 10">2.5.1.9</ecNumber>
    </recommendedName>
</protein>
<dbReference type="NCBIfam" id="NF009566">
    <property type="entry name" value="PRK13020.1"/>
    <property type="match status" value="1"/>
</dbReference>
<evidence type="ECO:0000313" key="13">
    <source>
        <dbReference type="EMBL" id="GHF83125.1"/>
    </source>
</evidence>
<evidence type="ECO:0000256" key="8">
    <source>
        <dbReference type="ARBA" id="ARBA00022679"/>
    </source>
</evidence>
<dbReference type="RefSeq" id="WP_189767512.1">
    <property type="nucleotide sequence ID" value="NZ_BNCK01000002.1"/>
</dbReference>
<dbReference type="NCBIfam" id="TIGR00187">
    <property type="entry name" value="ribE"/>
    <property type="match status" value="1"/>
</dbReference>
<dbReference type="AlphaFoldDB" id="A0A919EHB0"/>
<evidence type="ECO:0000256" key="5">
    <source>
        <dbReference type="ARBA" id="ARBA00012827"/>
    </source>
</evidence>
<comment type="pathway">
    <text evidence="3">Cofactor biosynthesis; riboflavin biosynthesis; riboflavin from 2-hydroxy-3-oxobutyl phosphate and 5-amino-6-(D-ribitylamino)uracil: step 2/2.</text>
</comment>
<evidence type="ECO:0000259" key="12">
    <source>
        <dbReference type="PROSITE" id="PS51177"/>
    </source>
</evidence>
<evidence type="ECO:0000256" key="6">
    <source>
        <dbReference type="ARBA" id="ARBA00013950"/>
    </source>
</evidence>
<dbReference type="InterPro" id="IPR023366">
    <property type="entry name" value="ATP_synth_asu-like_sf"/>
</dbReference>
<dbReference type="InterPro" id="IPR026017">
    <property type="entry name" value="Lumazine-bd_dom"/>
</dbReference>
<keyword evidence="14" id="KW-1185">Reference proteome</keyword>
<dbReference type="GO" id="GO:0004746">
    <property type="term" value="F:riboflavin synthase activity"/>
    <property type="evidence" value="ECO:0007669"/>
    <property type="project" value="UniProtKB-UniRule"/>
</dbReference>
<dbReference type="CDD" id="cd00402">
    <property type="entry name" value="Riboflavin_synthase_like"/>
    <property type="match status" value="1"/>
</dbReference>
<evidence type="ECO:0000256" key="4">
    <source>
        <dbReference type="ARBA" id="ARBA00011233"/>
    </source>
</evidence>
<comment type="subunit">
    <text evidence="4">Homotrimer.</text>
</comment>
<evidence type="ECO:0000256" key="3">
    <source>
        <dbReference type="ARBA" id="ARBA00004887"/>
    </source>
</evidence>
<comment type="caution">
    <text evidence="13">The sequence shown here is derived from an EMBL/GenBank/DDBJ whole genome shotgun (WGS) entry which is preliminary data.</text>
</comment>
<feature type="domain" description="Lumazine-binding" evidence="12">
    <location>
        <begin position="98"/>
        <end position="194"/>
    </location>
</feature>
<dbReference type="Gene3D" id="2.40.30.20">
    <property type="match status" value="2"/>
</dbReference>
<keyword evidence="9" id="KW-0677">Repeat</keyword>
<accession>A0A919EHB0</accession>
<comment type="function">
    <text evidence="2">Catalyzes the dismutation of two molecules of 6,7-dimethyl-8-ribityllumazine, resulting in the formation of riboflavin and 5-amino-6-(D-ribitylamino)uracil.</text>
</comment>
<dbReference type="PIRSF" id="PIRSF000498">
    <property type="entry name" value="Riboflavin_syn_A"/>
    <property type="match status" value="1"/>
</dbReference>
<keyword evidence="7" id="KW-0686">Riboflavin biosynthesis</keyword>
<keyword evidence="8" id="KW-0808">Transferase</keyword>
<evidence type="ECO:0000256" key="1">
    <source>
        <dbReference type="ARBA" id="ARBA00000968"/>
    </source>
</evidence>
<dbReference type="GO" id="GO:0009231">
    <property type="term" value="P:riboflavin biosynthetic process"/>
    <property type="evidence" value="ECO:0007669"/>
    <property type="project" value="UniProtKB-KW"/>
</dbReference>
<dbReference type="PROSITE" id="PS51177">
    <property type="entry name" value="LUMAZINE_BIND"/>
    <property type="match status" value="2"/>
</dbReference>